<dbReference type="Proteomes" id="UP000598820">
    <property type="component" value="Unassembled WGS sequence"/>
</dbReference>
<evidence type="ECO:0000256" key="1">
    <source>
        <dbReference type="SAM" id="Phobius"/>
    </source>
</evidence>
<feature type="transmembrane region" description="Helical" evidence="1">
    <location>
        <begin position="464"/>
        <end position="487"/>
    </location>
</feature>
<keyword evidence="1" id="KW-0812">Transmembrane</keyword>
<dbReference type="EMBL" id="JACWZY010000062">
    <property type="protein sequence ID" value="MBD2705617.1"/>
    <property type="molecule type" value="Genomic_DNA"/>
</dbReference>
<proteinExistence type="predicted"/>
<sequence length="845" mass="87163">MAGAINIRLGAIVTDFVTGFKSARDSAGLLYKELNTNLAAGYARADREQRNFDRGLGRLAKNIQSTGTSLTTYLTLPLAGLAGAGLKAASDMEQAGVSFRVLLKDANLAAQTVNDLKSFAATTPFEFSDVQSGAKQLLAYGFAVGDLKTLLTDAGNLASGFGVEIGEVTRVLGRLKSGDFGEAFERLRDFGIGRDVLEAKGLKFDKSGQFQGSVQQAFSVIQGIIRERFGGQMEEQSKTLGGIASNIKDSFTFALADIGTQLVKTFNLKEVGTGLASGINKIRDGFLSLPAPIQQASVMFGAAAAAAGPLSLAIGTIIKLLPEIRLGFAALTGPVGLAVAAVAGAAILIVANWDSIKKILTDSGIWQTVTTLVSDAMNSVKSLFSAATSFVKGVWGLFGGTITQIIKGAFTAISGIISGAFTAIAAIFTTATGVLSGIIKVFTGIFTLDWTTLKEGLQNITVSIWNGILGIFVAGVKAVGGVLTGFLEQIGADKFAAAFAAKLKVVTDGANDLKIAVQGAAQAANTLTAPPAAATPGKTNLGGGAISGLSGGANGSSASDDAAYQKKLTQLEEFERRLKVLKELQQDNREFGITLAPATLYEIDALEIQIKRIKGEFNGIKPANNSISFADALSGLAGGKEGPTLPGLAAFQERIKKGQEDAKNAIEGFKNYLGIAKDQLAGVGVGLFEGLGASIAAGQSPLKGILQTITNFIGDFAIKLGSAILLMGKLETVAAALPFLAPLFALTGPAKIAVGAGLIVGGAAIKAIGATAFANGGIVSGPTLSLTGEYANARNNPEVIAPLDKLKNYIGRSGGTQVFIPDVQISGSDLRIVLSRANDDYNQFA</sequence>
<dbReference type="RefSeq" id="WP_190893229.1">
    <property type="nucleotide sequence ID" value="NZ_JACWZY010000062.1"/>
</dbReference>
<evidence type="ECO:0000313" key="3">
    <source>
        <dbReference type="Proteomes" id="UP000598820"/>
    </source>
</evidence>
<organism evidence="2 3">
    <name type="scientific">Spirosoma profusum</name>
    <dbReference type="NCBI Taxonomy" id="2771354"/>
    <lineage>
        <taxon>Bacteria</taxon>
        <taxon>Pseudomonadati</taxon>
        <taxon>Bacteroidota</taxon>
        <taxon>Cytophagia</taxon>
        <taxon>Cytophagales</taxon>
        <taxon>Cytophagaceae</taxon>
        <taxon>Spirosoma</taxon>
    </lineage>
</organism>
<name>A0A927AWC0_9BACT</name>
<dbReference type="PANTHER" id="PTHR37813">
    <property type="entry name" value="FELS-2 PROPHAGE PROTEIN"/>
    <property type="match status" value="1"/>
</dbReference>
<gene>
    <name evidence="2" type="ORF">IC229_33725</name>
</gene>
<protein>
    <recommendedName>
        <fullName evidence="4">Tape measure protein</fullName>
    </recommendedName>
</protein>
<feature type="transmembrane region" description="Helical" evidence="1">
    <location>
        <begin position="328"/>
        <end position="351"/>
    </location>
</feature>
<feature type="transmembrane region" description="Helical" evidence="1">
    <location>
        <begin position="298"/>
        <end position="321"/>
    </location>
</feature>
<dbReference type="AlphaFoldDB" id="A0A927AWC0"/>
<comment type="caution">
    <text evidence="2">The sequence shown here is derived from an EMBL/GenBank/DDBJ whole genome shotgun (WGS) entry which is preliminary data.</text>
</comment>
<keyword evidence="1" id="KW-1133">Transmembrane helix</keyword>
<reference evidence="2" key="1">
    <citation type="submission" date="2020-09" db="EMBL/GenBank/DDBJ databases">
        <authorList>
            <person name="Kim M.K."/>
        </authorList>
    </citation>
    <scope>NUCLEOTIDE SEQUENCE</scope>
    <source>
        <strain evidence="2">BT702</strain>
    </source>
</reference>
<accession>A0A927AWC0</accession>
<evidence type="ECO:0000313" key="2">
    <source>
        <dbReference type="EMBL" id="MBD2705617.1"/>
    </source>
</evidence>
<keyword evidence="1" id="KW-0472">Membrane</keyword>
<evidence type="ECO:0008006" key="4">
    <source>
        <dbReference type="Google" id="ProtNLM"/>
    </source>
</evidence>
<keyword evidence="3" id="KW-1185">Reference proteome</keyword>
<feature type="transmembrane region" description="Helical" evidence="1">
    <location>
        <begin position="383"/>
        <end position="402"/>
    </location>
</feature>
<dbReference type="PANTHER" id="PTHR37813:SF1">
    <property type="entry name" value="FELS-2 PROPHAGE PROTEIN"/>
    <property type="match status" value="1"/>
</dbReference>